<dbReference type="Gene3D" id="3.40.50.410">
    <property type="entry name" value="von Willebrand factor, type A domain"/>
    <property type="match status" value="1"/>
</dbReference>
<evidence type="ECO:0000313" key="3">
    <source>
        <dbReference type="Proteomes" id="UP001479436"/>
    </source>
</evidence>
<gene>
    <name evidence="2" type="ORF">K7432_007905</name>
</gene>
<feature type="domain" description="VWFA" evidence="1">
    <location>
        <begin position="2125"/>
        <end position="2329"/>
    </location>
</feature>
<dbReference type="EMBL" id="JASJQH010000413">
    <property type="protein sequence ID" value="KAK9764513.1"/>
    <property type="molecule type" value="Genomic_DNA"/>
</dbReference>
<dbReference type="SUPFAM" id="SSF52540">
    <property type="entry name" value="P-loop containing nucleoside triphosphate hydrolases"/>
    <property type="match status" value="1"/>
</dbReference>
<proteinExistence type="predicted"/>
<evidence type="ECO:0000313" key="2">
    <source>
        <dbReference type="EMBL" id="KAK9764513.1"/>
    </source>
</evidence>
<dbReference type="PANTHER" id="PTHR22796">
    <property type="entry name" value="URG4-RELATED"/>
    <property type="match status" value="1"/>
</dbReference>
<accession>A0ABR2WSL5</accession>
<dbReference type="Proteomes" id="UP001479436">
    <property type="component" value="Unassembled WGS sequence"/>
</dbReference>
<dbReference type="Gene3D" id="3.40.50.300">
    <property type="entry name" value="P-loop containing nucleotide triphosphate hydrolases"/>
    <property type="match status" value="1"/>
</dbReference>
<dbReference type="InterPro" id="IPR002035">
    <property type="entry name" value="VWF_A"/>
</dbReference>
<dbReference type="InterPro" id="IPR027417">
    <property type="entry name" value="P-loop_NTPase"/>
</dbReference>
<comment type="caution">
    <text evidence="2">The sequence shown here is derived from an EMBL/GenBank/DDBJ whole genome shotgun (WGS) entry which is preliminary data.</text>
</comment>
<dbReference type="Pfam" id="PF02263">
    <property type="entry name" value="GBP"/>
    <property type="match status" value="1"/>
</dbReference>
<dbReference type="InterPro" id="IPR036465">
    <property type="entry name" value="vWFA_dom_sf"/>
</dbReference>
<dbReference type="PROSITE" id="PS50234">
    <property type="entry name" value="VWFA"/>
    <property type="match status" value="1"/>
</dbReference>
<reference evidence="2 3" key="1">
    <citation type="submission" date="2023-04" db="EMBL/GenBank/DDBJ databases">
        <title>Genome of Basidiobolus ranarum AG-B5.</title>
        <authorList>
            <person name="Stajich J.E."/>
            <person name="Carter-House D."/>
            <person name="Gryganskyi A."/>
        </authorList>
    </citation>
    <scope>NUCLEOTIDE SEQUENCE [LARGE SCALE GENOMIC DNA]</scope>
    <source>
        <strain evidence="2 3">AG-B5</strain>
    </source>
</reference>
<dbReference type="SMART" id="SM00327">
    <property type="entry name" value="VWA"/>
    <property type="match status" value="1"/>
</dbReference>
<keyword evidence="3" id="KW-1185">Reference proteome</keyword>
<protein>
    <recommendedName>
        <fullName evidence="1">VWFA domain-containing protein</fullName>
    </recommendedName>
</protein>
<name>A0ABR2WSL5_9FUNG</name>
<dbReference type="PANTHER" id="PTHR22796:SF1">
    <property type="entry name" value="VWFA DOMAIN-CONTAINING PROTEIN"/>
    <property type="match status" value="1"/>
</dbReference>
<dbReference type="Pfam" id="PF13519">
    <property type="entry name" value="VWA_2"/>
    <property type="match status" value="1"/>
</dbReference>
<evidence type="ECO:0000259" key="1">
    <source>
        <dbReference type="PROSITE" id="PS50234"/>
    </source>
</evidence>
<dbReference type="CDD" id="cd00198">
    <property type="entry name" value="vWFA"/>
    <property type="match status" value="1"/>
</dbReference>
<sequence>MAQDCLESLCNHIVANSYAELTHVNYHALDQRTIKLLGVYGNRPAIRKFVTDVSDISQQDAESLMPDSDLTFNHEKNSIDVQEGALHAGLYLLLINSSDELKGFVIHWPEPQCYSDKATSNTKKNCIMFHRYLCKLTEQQLCLVSDDDLNNFEFQSDEDNLLLDACFTFEVKKTQEQKEDFQISTGFVIPVKSDTPIGPVTSTHHDIQKHLNPQVVDSETKQSFLTCQFVPSTIVERCENKIFYNNGSTRSFLEKKLSAEKCRLVFDPSLSHHTCKEVIECLKSLTDSPLGNIDDEYQEVMAQIEEDKSKRGIEIKERFSNFQSDIKKHARIVTDNILSKSYPEWYAYFINARNATTMETSRSESPFENETDALESVSVNILETENTTSTDDSEHTKNAELDSLSQELELVKTNDDTTLSVNLNEKIEEIGSTVDSFDDSDELIECQADVDKQSPEKIPGDTEYQKSLKALLKHDSNILTFIKNKLKRIGDQQWIEQKTNFILAHDMYKRQKTGSFSDAILKTWGPSGKEDSSLNVLKGWLSHLSSGVFNMFKPETKQTAKSVKRARGMSDADFITMLLKATKDDVLDDREAKVIHAIMIVFNNILMEYCEYIVDEIADELRYLLRREMDSLKTEIESQTLAYEKEYIIKAKNRLEECYSGVGRPFKIKSFDTNRNLNSISYSEETKQPDIIRYYLHLTYIQESDIRELEQGSDKILTPQFEGNSSKQLPYHFEVQYEDQYLKHIYQTNNGKFLVFLSSYTENTLKVYYAAASMIGRQIKENNFLKRFQIHPENAMVAVNEASQLIALYDKSSAEANIYIFDEECETLCNRYSNIQIKLWYDLQTPNISHILFPTGSEELCFIESNGKARIYSMIQQQILPNSMLIPENATRVMSTPDGSCLIALLEEVEPICMNSENNDLTNSVILDSEVTICEGPDAPKQLPVKETRKLMAYVWFWSDFGQTEKVRKIELPHNVASLDSISTSMVGGQQVHLTSFNTEQHIFTSAYVGITLERNQWQFREKLAPSKFRGKISLAINEVAGNTFFFTGKDTSFKRDIKPNGHIIFVGNRFTVEEVISDILLKVSFVSEHSWIPLEKLRTFDIYHYETPSKINDLLDCYKSMWERYPVNSFIEQESGLVDMKSMQYLRIGTNTSHILNDGTLPDYKALFEAYMNRQIHNLDNDTRKPISKLKNDFKVDVVDANSIDFTNLPESWFNQYYCGRWLIKLGCLLPIQIAVARENQFVPLKDGISCHDLDNQLAGGDIPTLAANCTLGWYESIFTYYCDYPVKVISSMGSQSLGKSFLLNHLADSSFAGAATRCTEGIWLSLTPTRDESGPYLCVLLDFEGLKSIERTPQEDVLMNLFNAAISNLILFKNDFAIGRDIHDLFQRFQSGATIFDPAQNPSLFHSHMVIVIRDVPNNDRSEIVREFQSKFSQIVSKEGEDNFITKLHGSRLSILPWPMFNDPQFYTTFNSISKMLNQQKFTHSNARQFLQNIKVLMCKMKICDWSSLDNNLIQIRTKHLSSFLTYAIATGTEEMEPFVEPLKNYDDGTVLAEEAIIFEHNLDIDDETHYVELPCDSGLLLDSEETFKEMSMHIREWVDTYIYNRQKWPKSDVRWFEVFSSLTQKLIQRRRTRVINWIDQNIGRFPPENSDISTLQHNLSQSISQFESKWEICGLTCSHCNLRCLLNRFHNEEHDCCTDHTCHHACSFSSQHEGKSLIGGTLCGLHAGHDEAHVCDTAIHLCGAPCVLHKRRNCLKTCAKAANHKDEEHKCQSSVHFCGQPCSLQGVIQHDSTVFNCNNLCIIPCETPHDTHKCENQSSCPLTCPLGCNLTCKSRDHFHALTEDAHHFCGNEHSCPELCEVNGICEIKLEPQVAEEMYSNKHGSFMYTKYTQIAHKLRCCKKIPPNSYTHRGIHQHTVDTKLFHHCHKKCPNCEYFCTLPIGHPQKLHETSHGNMINTRFSAVDNEFELQSHTFNVGDSGSCFLCNMYCQELGPHTHIEYCEIGPSHSTIAVDKERQHVQGQLKPFPDRPKDFITHKLFWERTGFKDPYGKEKQDLFGRCDAFCPDEKHKDKNSNRSYCTLRMFHAPLTSQGGSLQGTQGYISNDGHFFECANPTVDKSKYHIIFCLDTSSSMLSYDFRPIVGSPLHRRLQSGYDNRFGAVLDATYRFLQSRQSTWSNEPDGRDAVSVVLFSTSASVHLQNDTNLDAMEIIESILSSKISHHGTDYDSAMMTASRLIQSNWDPKMPAVIIFLSDGECGYDRELHTNIFENHASKGQATGFFSILFSPTENYSSSLKEMAQIAKAQYRTMLKQKSSNSILSHDEDKIPCGYHTAINEVDLSQHFLQLAKSLREQHPSLMRN</sequence>
<dbReference type="InterPro" id="IPR015894">
    <property type="entry name" value="Guanylate-bd_N"/>
</dbReference>
<organism evidence="2 3">
    <name type="scientific">Basidiobolus ranarum</name>
    <dbReference type="NCBI Taxonomy" id="34480"/>
    <lineage>
        <taxon>Eukaryota</taxon>
        <taxon>Fungi</taxon>
        <taxon>Fungi incertae sedis</taxon>
        <taxon>Zoopagomycota</taxon>
        <taxon>Entomophthoromycotina</taxon>
        <taxon>Basidiobolomycetes</taxon>
        <taxon>Basidiobolales</taxon>
        <taxon>Basidiobolaceae</taxon>
        <taxon>Basidiobolus</taxon>
    </lineage>
</organism>
<dbReference type="SUPFAM" id="SSF53300">
    <property type="entry name" value="vWA-like"/>
    <property type="match status" value="1"/>
</dbReference>